<feature type="transmembrane region" description="Helical" evidence="1">
    <location>
        <begin position="28"/>
        <end position="49"/>
    </location>
</feature>
<proteinExistence type="predicted"/>
<dbReference type="RefSeq" id="WP_123238129.1">
    <property type="nucleotide sequence ID" value="NZ_RJVP01000007.1"/>
</dbReference>
<evidence type="ECO:0000256" key="1">
    <source>
        <dbReference type="SAM" id="Phobius"/>
    </source>
</evidence>
<keyword evidence="1" id="KW-1133">Transmembrane helix</keyword>
<reference evidence="2 3" key="1">
    <citation type="submission" date="2018-10" db="EMBL/GenBank/DDBJ databases">
        <authorList>
            <person name="Chen W.-M."/>
        </authorList>
    </citation>
    <scope>NUCLEOTIDE SEQUENCE [LARGE SCALE GENOMIC DNA]</scope>
    <source>
        <strain evidence="2 3">H-5</strain>
    </source>
</reference>
<keyword evidence="1" id="KW-0812">Transmembrane</keyword>
<evidence type="ECO:0000313" key="2">
    <source>
        <dbReference type="EMBL" id="ROH84538.1"/>
    </source>
</evidence>
<comment type="caution">
    <text evidence="2">The sequence shown here is derived from an EMBL/GenBank/DDBJ whole genome shotgun (WGS) entry which is preliminary data.</text>
</comment>
<keyword evidence="1" id="KW-0472">Membrane</keyword>
<accession>A0A3N0UWG6</accession>
<dbReference type="EMBL" id="RJVP01000007">
    <property type="protein sequence ID" value="ROH84538.1"/>
    <property type="molecule type" value="Genomic_DNA"/>
</dbReference>
<organism evidence="2 3">
    <name type="scientific">Pseudomethylobacillus aquaticus</name>
    <dbReference type="NCBI Taxonomy" id="2676064"/>
    <lineage>
        <taxon>Bacteria</taxon>
        <taxon>Pseudomonadati</taxon>
        <taxon>Pseudomonadota</taxon>
        <taxon>Betaproteobacteria</taxon>
        <taxon>Nitrosomonadales</taxon>
        <taxon>Methylophilaceae</taxon>
        <taxon>Pseudomethylobacillus</taxon>
    </lineage>
</organism>
<dbReference type="AlphaFoldDB" id="A0A3N0UWG6"/>
<gene>
    <name evidence="2" type="ORF">ED236_11505</name>
</gene>
<evidence type="ECO:0000313" key="3">
    <source>
        <dbReference type="Proteomes" id="UP000275137"/>
    </source>
</evidence>
<name>A0A3N0UWG6_9PROT</name>
<protein>
    <submittedName>
        <fullName evidence="2">Uncharacterized protein</fullName>
    </submittedName>
</protein>
<sequence length="74" mass="8192">MILIFLVLLLAAIPLVLSNAFPQLVLVSVYAGLAHVAGLAWVVLILTIIARRQRIADWRAQRKQRRSNDSVAST</sequence>
<keyword evidence="3" id="KW-1185">Reference proteome</keyword>
<dbReference type="Proteomes" id="UP000275137">
    <property type="component" value="Unassembled WGS sequence"/>
</dbReference>